<keyword evidence="2 7" id="KW-0808">Transferase</keyword>
<feature type="site" description="Increases basicity of active site His" evidence="4">
    <location>
        <position position="142"/>
    </location>
</feature>
<comment type="similarity">
    <text evidence="1">Belongs to the transferase hexapeptide repeat family.</text>
</comment>
<keyword evidence="8" id="KW-1185">Reference proteome</keyword>
<dbReference type="PROSITE" id="PS00101">
    <property type="entry name" value="HEXAPEP_TRANSFERASES"/>
    <property type="match status" value="1"/>
</dbReference>
<keyword evidence="3" id="KW-0677">Repeat</keyword>
<evidence type="ECO:0000256" key="3">
    <source>
        <dbReference type="ARBA" id="ARBA00022737"/>
    </source>
</evidence>
<dbReference type="OrthoDB" id="9815592at2"/>
<accession>A0A844YF03</accession>
<gene>
    <name evidence="7" type="ORF">GRI48_08810</name>
</gene>
<dbReference type="CDD" id="cd03360">
    <property type="entry name" value="LbH_AT_putative"/>
    <property type="match status" value="1"/>
</dbReference>
<proteinExistence type="inferred from homology"/>
<feature type="domain" description="PglD N-terminal" evidence="6">
    <location>
        <begin position="6"/>
        <end position="84"/>
    </location>
</feature>
<dbReference type="PANTHER" id="PTHR43300">
    <property type="entry name" value="ACETYLTRANSFERASE"/>
    <property type="match status" value="1"/>
</dbReference>
<dbReference type="InterPro" id="IPR020019">
    <property type="entry name" value="AcTrfase_PglD-like"/>
</dbReference>
<comment type="caution">
    <text evidence="7">The sequence shown here is derived from an EMBL/GenBank/DDBJ whole genome shotgun (WGS) entry which is preliminary data.</text>
</comment>
<dbReference type="InterPro" id="IPR011004">
    <property type="entry name" value="Trimer_LpxA-like_sf"/>
</dbReference>
<dbReference type="RefSeq" id="WP_160674197.1">
    <property type="nucleotide sequence ID" value="NZ_WTYN01000001.1"/>
</dbReference>
<evidence type="ECO:0000313" key="7">
    <source>
        <dbReference type="EMBL" id="MXO63110.1"/>
    </source>
</evidence>
<dbReference type="NCBIfam" id="TIGR03570">
    <property type="entry name" value="NeuD_NnaD"/>
    <property type="match status" value="1"/>
</dbReference>
<feature type="binding site" evidence="5">
    <location>
        <position position="73"/>
    </location>
    <ligand>
        <name>substrate</name>
    </ligand>
</feature>
<feature type="active site" description="Proton acceptor" evidence="4">
    <location>
        <position position="141"/>
    </location>
</feature>
<evidence type="ECO:0000256" key="5">
    <source>
        <dbReference type="PIRSR" id="PIRSR620019-2"/>
    </source>
</evidence>
<dbReference type="Pfam" id="PF17836">
    <property type="entry name" value="PglD_N"/>
    <property type="match status" value="1"/>
</dbReference>
<dbReference type="InterPro" id="IPR050179">
    <property type="entry name" value="Trans_hexapeptide_repeat"/>
</dbReference>
<dbReference type="InterPro" id="IPR041561">
    <property type="entry name" value="PglD_N"/>
</dbReference>
<dbReference type="Proteomes" id="UP000445582">
    <property type="component" value="Unassembled WGS sequence"/>
</dbReference>
<dbReference type="InterPro" id="IPR018357">
    <property type="entry name" value="Hexapep_transf_CS"/>
</dbReference>
<evidence type="ECO:0000256" key="2">
    <source>
        <dbReference type="ARBA" id="ARBA00022679"/>
    </source>
</evidence>
<reference evidence="7 8" key="1">
    <citation type="submission" date="2019-12" db="EMBL/GenBank/DDBJ databases">
        <title>Genomic-based taxomic classification of the family Erythrobacteraceae.</title>
        <authorList>
            <person name="Xu L."/>
        </authorList>
    </citation>
    <scope>NUCLEOTIDE SEQUENCE [LARGE SCALE GENOMIC DNA]</scope>
    <source>
        <strain evidence="7 8">MCCC 1A09965</strain>
    </source>
</reference>
<evidence type="ECO:0000256" key="4">
    <source>
        <dbReference type="PIRSR" id="PIRSR620019-1"/>
    </source>
</evidence>
<evidence type="ECO:0000259" key="6">
    <source>
        <dbReference type="Pfam" id="PF17836"/>
    </source>
</evidence>
<dbReference type="PANTHER" id="PTHR43300:SF7">
    <property type="entry name" value="UDP-N-ACETYLBACILLOSAMINE N-ACETYLTRANSFERASE"/>
    <property type="match status" value="1"/>
</dbReference>
<dbReference type="Gene3D" id="3.40.50.20">
    <property type="match status" value="1"/>
</dbReference>
<dbReference type="GO" id="GO:0016740">
    <property type="term" value="F:transferase activity"/>
    <property type="evidence" value="ECO:0007669"/>
    <property type="project" value="UniProtKB-KW"/>
</dbReference>
<protein>
    <submittedName>
        <fullName evidence="7">Acetyltransferase</fullName>
    </submittedName>
</protein>
<dbReference type="Gene3D" id="2.160.10.10">
    <property type="entry name" value="Hexapeptide repeat proteins"/>
    <property type="match status" value="1"/>
</dbReference>
<dbReference type="EMBL" id="WTYN01000001">
    <property type="protein sequence ID" value="MXO63110.1"/>
    <property type="molecule type" value="Genomic_DNA"/>
</dbReference>
<name>A0A844YF03_9SPHN</name>
<evidence type="ECO:0000313" key="8">
    <source>
        <dbReference type="Proteomes" id="UP000445582"/>
    </source>
</evidence>
<dbReference type="AlphaFoldDB" id="A0A844YF03"/>
<organism evidence="7 8">
    <name type="scientific">Qipengyuania oceanensis</name>
    <dbReference type="NCBI Taxonomy" id="1463597"/>
    <lineage>
        <taxon>Bacteria</taxon>
        <taxon>Pseudomonadati</taxon>
        <taxon>Pseudomonadota</taxon>
        <taxon>Alphaproteobacteria</taxon>
        <taxon>Sphingomonadales</taxon>
        <taxon>Erythrobacteraceae</taxon>
        <taxon>Qipengyuania</taxon>
    </lineage>
</organism>
<dbReference type="SUPFAM" id="SSF51161">
    <property type="entry name" value="Trimeric LpxA-like enzymes"/>
    <property type="match status" value="1"/>
</dbReference>
<sequence>MAETKKLIIVAAGAFAREVLWVAREARDDDWEVLGFLDDDPALTGTKICDLPVLGSIDSWADYPDAHFVIAIGPPRPKKAVHDRMVAAGQPKFATLVHRSAQMSEFVTIGEGSVICAGCVLTTQIEVRKHVILNLICSVGHDTILGDFCTFAPQCAGSSLTVEAGADIGMFTTLLPGVTLGSGSQIGMGSVVTKSIPANELWLGSPAKLRRELPEFPR</sequence>
<evidence type="ECO:0000256" key="1">
    <source>
        <dbReference type="ARBA" id="ARBA00007274"/>
    </source>
</evidence>